<dbReference type="PANTHER" id="PTHR11644">
    <property type="entry name" value="CYTIDINE DEAMINASE"/>
    <property type="match status" value="1"/>
</dbReference>
<dbReference type="InterPro" id="IPR013171">
    <property type="entry name" value="Cyd/dCyd_deaminase_Zn-bd"/>
</dbReference>
<dbReference type="InterPro" id="IPR006263">
    <property type="entry name" value="Cyt_deam_dimer"/>
</dbReference>
<organism evidence="9 10">
    <name type="scientific">Arabidopsis thaliana x Arabidopsis arenosa</name>
    <dbReference type="NCBI Taxonomy" id="1240361"/>
    <lineage>
        <taxon>Eukaryota</taxon>
        <taxon>Viridiplantae</taxon>
        <taxon>Streptophyta</taxon>
        <taxon>Embryophyta</taxon>
        <taxon>Tracheophyta</taxon>
        <taxon>Spermatophyta</taxon>
        <taxon>Magnoliopsida</taxon>
        <taxon>eudicotyledons</taxon>
        <taxon>Gunneridae</taxon>
        <taxon>Pentapetalae</taxon>
        <taxon>rosids</taxon>
        <taxon>malvids</taxon>
        <taxon>Brassicales</taxon>
        <taxon>Brassicaceae</taxon>
        <taxon>Camelineae</taxon>
        <taxon>Arabidopsis</taxon>
    </lineage>
</organism>
<comment type="caution">
    <text evidence="9">The sequence shown here is derived from an EMBL/GenBank/DDBJ whole genome shotgun (WGS) entry which is preliminary data.</text>
</comment>
<dbReference type="PANTHER" id="PTHR11644:SF2">
    <property type="entry name" value="CYTIDINE DEAMINASE"/>
    <property type="match status" value="1"/>
</dbReference>
<protein>
    <recommendedName>
        <fullName evidence="4">cytidine deaminase</fullName>
        <ecNumber evidence="4">3.5.4.5</ecNumber>
    </recommendedName>
</protein>
<dbReference type="Pfam" id="PF00383">
    <property type="entry name" value="dCMP_cyt_deam_1"/>
    <property type="match status" value="2"/>
</dbReference>
<evidence type="ECO:0000256" key="2">
    <source>
        <dbReference type="ARBA" id="ARBA00006576"/>
    </source>
</evidence>
<dbReference type="GO" id="GO:0005829">
    <property type="term" value="C:cytosol"/>
    <property type="evidence" value="ECO:0007669"/>
    <property type="project" value="UniProtKB-ARBA"/>
</dbReference>
<feature type="domain" description="CMP/dCMP-type deaminase" evidence="8">
    <location>
        <begin position="21"/>
        <end position="153"/>
    </location>
</feature>
<name>A0A8T1Y7Y7_9BRAS</name>
<dbReference type="PROSITE" id="PS51747">
    <property type="entry name" value="CYT_DCMP_DEAMINASES_2"/>
    <property type="match status" value="4"/>
</dbReference>
<dbReference type="Proteomes" id="UP000694240">
    <property type="component" value="Chromosome 12"/>
</dbReference>
<reference evidence="9 10" key="1">
    <citation type="submission" date="2020-12" db="EMBL/GenBank/DDBJ databases">
        <title>Concerted genomic and epigenomic changes stabilize Arabidopsis allopolyploids.</title>
        <authorList>
            <person name="Chen Z."/>
        </authorList>
    </citation>
    <scope>NUCLEOTIDE SEQUENCE [LARGE SCALE GENOMIC DNA]</scope>
    <source>
        <strain evidence="9">Allo738</strain>
        <tissue evidence="9">Leaf</tissue>
    </source>
</reference>
<comment type="subunit">
    <text evidence="3">Homodimer.</text>
</comment>
<dbReference type="GO" id="GO:0004126">
    <property type="term" value="F:cytidine deaminase activity"/>
    <property type="evidence" value="ECO:0007669"/>
    <property type="project" value="UniProtKB-EC"/>
</dbReference>
<evidence type="ECO:0000313" key="10">
    <source>
        <dbReference type="Proteomes" id="UP000694240"/>
    </source>
</evidence>
<dbReference type="GO" id="GO:0042803">
    <property type="term" value="F:protein homodimerization activity"/>
    <property type="evidence" value="ECO:0007669"/>
    <property type="project" value="UniProtKB-ARBA"/>
</dbReference>
<dbReference type="FunFam" id="3.40.140.10:FF:000041">
    <property type="entry name" value="Cytidine deaminase"/>
    <property type="match status" value="1"/>
</dbReference>
<evidence type="ECO:0000256" key="3">
    <source>
        <dbReference type="ARBA" id="ARBA00011738"/>
    </source>
</evidence>
<sequence>MAQDQYKFVFTAKEAESEGVTEPFRLPNLITKAMSLARAPISKYKVGAVGRAPSGRIYLGVNVELPGLPLHHSIHAEQFLVTNLALNSEKGLHLLAVSISTDGNDFGAPCGNCRQFLMEMRNALDIQILLKSKHEEGSFRSLRHLLPDRFSPCSPLLLEKRDNCLTLSGSAGEICSSDCSHLKCKALAAANNSFSPYTNSPSGVALQDDDGEWYRGWYIESVASNPSLGPVQAALVDFVARGLGKGFDKIVEVVLVEKKNARVSQEGTAKMILGTIAAPNCDFKRQTMAQQYKFVFTTEEAASEGVTDHKKLPKLIEKARNLAKAPIKVGAVGLASSGRVYLGANVEFEGLSPSYSIHAEQFLIANLALNLEPKLTHLAVSNNGTVFHEPCYRCTHFLQEMTNAPQIEILIKNENDEDGSFKSLESHMPDNFGPESILPAEPSLLLVECDNRLALFNQDLYPLVKLVALQAAKNSYAPHSKCPSGVALVCEGKVYRGWYIETVAYNISLGPVQAALVDFMARGEGKGFDKITRAVLVEKKDAKVRQEDTARTLLEKIAAPNCDFKVFHCYEQLEYNSWIVVKK</sequence>
<dbReference type="InterPro" id="IPR050202">
    <property type="entry name" value="Cyt/Deoxycyt_deaminase"/>
</dbReference>
<feature type="domain" description="CMP/dCMP-type deaminase" evidence="8">
    <location>
        <begin position="307"/>
        <end position="435"/>
    </location>
</feature>
<proteinExistence type="inferred from homology"/>
<gene>
    <name evidence="9" type="ORF">ISN45_Aa07g011430</name>
</gene>
<evidence type="ECO:0000256" key="7">
    <source>
        <dbReference type="ARBA" id="ARBA00022833"/>
    </source>
</evidence>
<evidence type="ECO:0000256" key="5">
    <source>
        <dbReference type="ARBA" id="ARBA00022723"/>
    </source>
</evidence>
<dbReference type="NCBIfam" id="NF006537">
    <property type="entry name" value="PRK09027.1"/>
    <property type="match status" value="1"/>
</dbReference>
<dbReference type="InterPro" id="IPR016192">
    <property type="entry name" value="APOBEC/CMP_deaminase_Zn-bd"/>
</dbReference>
<dbReference type="EC" id="3.5.4.5" evidence="4"/>
<evidence type="ECO:0000313" key="9">
    <source>
        <dbReference type="EMBL" id="KAG7541003.1"/>
    </source>
</evidence>
<accession>A0A8T1Y7Y7</accession>
<dbReference type="NCBIfam" id="TIGR01355">
    <property type="entry name" value="cyt_deam_dimer"/>
    <property type="match status" value="2"/>
</dbReference>
<evidence type="ECO:0000256" key="1">
    <source>
        <dbReference type="ARBA" id="ARBA00001947"/>
    </source>
</evidence>
<dbReference type="FunFam" id="3.40.140.10:FF:000006">
    <property type="entry name" value="Cytidine deaminase"/>
    <property type="match status" value="2"/>
</dbReference>
<dbReference type="PROSITE" id="PS00903">
    <property type="entry name" value="CYT_DCMP_DEAMINASES_1"/>
    <property type="match status" value="2"/>
</dbReference>
<feature type="domain" description="CMP/dCMP-type deaminase" evidence="8">
    <location>
        <begin position="459"/>
        <end position="580"/>
    </location>
</feature>
<keyword evidence="5" id="KW-0479">Metal-binding</keyword>
<keyword evidence="7" id="KW-0862">Zinc</keyword>
<evidence type="ECO:0000256" key="4">
    <source>
        <dbReference type="ARBA" id="ARBA00012783"/>
    </source>
</evidence>
<dbReference type="GO" id="GO:0046135">
    <property type="term" value="P:pyrimidine nucleoside catabolic process"/>
    <property type="evidence" value="ECO:0007669"/>
    <property type="project" value="UniProtKB-ARBA"/>
</dbReference>
<dbReference type="Pfam" id="PF08211">
    <property type="entry name" value="dCMP_cyt_deam_2"/>
    <property type="match status" value="2"/>
</dbReference>
<feature type="domain" description="CMP/dCMP-type deaminase" evidence="8">
    <location>
        <begin position="177"/>
        <end position="299"/>
    </location>
</feature>
<keyword evidence="6" id="KW-0378">Hydrolase</keyword>
<evidence type="ECO:0000256" key="6">
    <source>
        <dbReference type="ARBA" id="ARBA00022801"/>
    </source>
</evidence>
<dbReference type="AlphaFoldDB" id="A0A8T1Y7Y7"/>
<dbReference type="EMBL" id="JAEFBK010000012">
    <property type="protein sequence ID" value="KAG7541003.1"/>
    <property type="molecule type" value="Genomic_DNA"/>
</dbReference>
<comment type="cofactor">
    <cofactor evidence="1">
        <name>Zn(2+)</name>
        <dbReference type="ChEBI" id="CHEBI:29105"/>
    </cofactor>
</comment>
<dbReference type="GO" id="GO:0008270">
    <property type="term" value="F:zinc ion binding"/>
    <property type="evidence" value="ECO:0007669"/>
    <property type="project" value="InterPro"/>
</dbReference>
<keyword evidence="10" id="KW-1185">Reference proteome</keyword>
<comment type="similarity">
    <text evidence="2">Belongs to the cytidine and deoxycytidylate deaminase family.</text>
</comment>
<dbReference type="InterPro" id="IPR002125">
    <property type="entry name" value="CMP_dCMP_dom"/>
</dbReference>
<dbReference type="CDD" id="cd01283">
    <property type="entry name" value="cytidine_deaminase"/>
    <property type="match status" value="4"/>
</dbReference>
<evidence type="ECO:0000259" key="8">
    <source>
        <dbReference type="PROSITE" id="PS51747"/>
    </source>
</evidence>